<accession>A0ABP7DDJ1</accession>
<reference evidence="2" key="1">
    <citation type="journal article" date="2019" name="Int. J. Syst. Evol. Microbiol.">
        <title>The Global Catalogue of Microorganisms (GCM) 10K type strain sequencing project: providing services to taxonomists for standard genome sequencing and annotation.</title>
        <authorList>
            <consortium name="The Broad Institute Genomics Platform"/>
            <consortium name="The Broad Institute Genome Sequencing Center for Infectious Disease"/>
            <person name="Wu L."/>
            <person name="Ma J."/>
        </authorList>
    </citation>
    <scope>NUCLEOTIDE SEQUENCE [LARGE SCALE GENOMIC DNA]</scope>
    <source>
        <strain evidence="2">JCM 16904</strain>
    </source>
</reference>
<evidence type="ECO:0000313" key="1">
    <source>
        <dbReference type="EMBL" id="GAA3702880.1"/>
    </source>
</evidence>
<evidence type="ECO:0000313" key="2">
    <source>
        <dbReference type="Proteomes" id="UP001500902"/>
    </source>
</evidence>
<dbReference type="EMBL" id="BAAAZP010000170">
    <property type="protein sequence ID" value="GAA3702880.1"/>
    <property type="molecule type" value="Genomic_DNA"/>
</dbReference>
<gene>
    <name evidence="1" type="ORF">GCM10022224_080860</name>
</gene>
<organism evidence="1 2">
    <name type="scientific">Nonomuraea antimicrobica</name>
    <dbReference type="NCBI Taxonomy" id="561173"/>
    <lineage>
        <taxon>Bacteria</taxon>
        <taxon>Bacillati</taxon>
        <taxon>Actinomycetota</taxon>
        <taxon>Actinomycetes</taxon>
        <taxon>Streptosporangiales</taxon>
        <taxon>Streptosporangiaceae</taxon>
        <taxon>Nonomuraea</taxon>
    </lineage>
</organism>
<comment type="caution">
    <text evidence="1">The sequence shown here is derived from an EMBL/GenBank/DDBJ whole genome shotgun (WGS) entry which is preliminary data.</text>
</comment>
<protein>
    <submittedName>
        <fullName evidence="1">Uncharacterized protein</fullName>
    </submittedName>
</protein>
<keyword evidence="2" id="KW-1185">Reference proteome</keyword>
<sequence>MPNRILRGGFAPVQNGSNAVELRVEGVVGSFLRPERGARTGVPPRSGTPVRRGMETWVRRTSPSARSAGAG</sequence>
<dbReference type="Proteomes" id="UP001500902">
    <property type="component" value="Unassembled WGS sequence"/>
</dbReference>
<name>A0ABP7DDJ1_9ACTN</name>
<proteinExistence type="predicted"/>